<evidence type="ECO:0000256" key="10">
    <source>
        <dbReference type="ARBA" id="ARBA00023043"/>
    </source>
</evidence>
<dbReference type="Pfam" id="PF00023">
    <property type="entry name" value="Ank"/>
    <property type="match status" value="1"/>
</dbReference>
<keyword evidence="4" id="KW-0808">Transferase</keyword>
<reference evidence="15" key="1">
    <citation type="journal article" date="2014" name="Science">
        <title>Ancient hybridizations among the ancestral genomes of bread wheat.</title>
        <authorList>
            <consortium name="International Wheat Genome Sequencing Consortium,"/>
            <person name="Marcussen T."/>
            <person name="Sandve S.R."/>
            <person name="Heier L."/>
            <person name="Spannagl M."/>
            <person name="Pfeifer M."/>
            <person name="Jakobsen K.S."/>
            <person name="Wulff B.B."/>
            <person name="Steuernagel B."/>
            <person name="Mayer K.F."/>
            <person name="Olsen O.A."/>
        </authorList>
    </citation>
    <scope>NUCLEOTIDE SEQUENCE [LARGE SCALE GENOMIC DNA]</scope>
    <source>
        <strain evidence="15">cv. AL8/78</strain>
    </source>
</reference>
<comment type="pathway">
    <text evidence="2">Protein modification; protein ubiquitination.</text>
</comment>
<evidence type="ECO:0000256" key="12">
    <source>
        <dbReference type="PROSITE-ProRule" id="PRU00175"/>
    </source>
</evidence>
<evidence type="ECO:0000256" key="11">
    <source>
        <dbReference type="PROSITE-ProRule" id="PRU00023"/>
    </source>
</evidence>
<dbReference type="EnsemblPlants" id="AET7Gv20370700.13">
    <property type="protein sequence ID" value="AET7Gv20370700.13"/>
    <property type="gene ID" value="AET7Gv20370700"/>
</dbReference>
<dbReference type="InterPro" id="IPR002110">
    <property type="entry name" value="Ankyrin_rpt"/>
</dbReference>
<name>A0A453QY84_AEGTS</name>
<dbReference type="InterPro" id="IPR013083">
    <property type="entry name" value="Znf_RING/FYVE/PHD"/>
</dbReference>
<reference evidence="15" key="2">
    <citation type="journal article" date="2017" name="Nat. Plants">
        <title>The Aegilops tauschii genome reveals multiple impacts of transposons.</title>
        <authorList>
            <person name="Zhao G."/>
            <person name="Zou C."/>
            <person name="Li K."/>
            <person name="Wang K."/>
            <person name="Li T."/>
            <person name="Gao L."/>
            <person name="Zhang X."/>
            <person name="Wang H."/>
            <person name="Yang Z."/>
            <person name="Liu X."/>
            <person name="Jiang W."/>
            <person name="Mao L."/>
            <person name="Kong X."/>
            <person name="Jiao Y."/>
            <person name="Jia J."/>
        </authorList>
    </citation>
    <scope>NUCLEOTIDE SEQUENCE [LARGE SCALE GENOMIC DNA]</scope>
    <source>
        <strain evidence="15">cv. AL8/78</strain>
    </source>
</reference>
<keyword evidence="10 11" id="KW-0040">ANK repeat</keyword>
<accession>A0A453QY84</accession>
<dbReference type="InterPro" id="IPR001841">
    <property type="entry name" value="Znf_RING"/>
</dbReference>
<evidence type="ECO:0000313" key="15">
    <source>
        <dbReference type="Proteomes" id="UP000015105"/>
    </source>
</evidence>
<reference evidence="14" key="5">
    <citation type="journal article" date="2021" name="G3 (Bethesda)">
        <title>Aegilops tauschii genome assembly Aet v5.0 features greater sequence contiguity and improved annotation.</title>
        <authorList>
            <person name="Wang L."/>
            <person name="Zhu T."/>
            <person name="Rodriguez J.C."/>
            <person name="Deal K.R."/>
            <person name="Dubcovsky J."/>
            <person name="McGuire P.E."/>
            <person name="Lux T."/>
            <person name="Spannagl M."/>
            <person name="Mayer K.F.X."/>
            <person name="Baldrich P."/>
            <person name="Meyers B.C."/>
            <person name="Huo N."/>
            <person name="Gu Y.Q."/>
            <person name="Zhou H."/>
            <person name="Devos K.M."/>
            <person name="Bennetzen J.L."/>
            <person name="Unver T."/>
            <person name="Budak H."/>
            <person name="Gulick P.J."/>
            <person name="Galiba G."/>
            <person name="Kalapos B."/>
            <person name="Nelson D.R."/>
            <person name="Li P."/>
            <person name="You F.M."/>
            <person name="Luo M.C."/>
            <person name="Dvorak J."/>
        </authorList>
    </citation>
    <scope>NUCLEOTIDE SEQUENCE [LARGE SCALE GENOMIC DNA]</scope>
    <source>
        <strain evidence="14">cv. AL8/78</strain>
    </source>
</reference>
<keyword evidence="6" id="KW-0677">Repeat</keyword>
<dbReference type="STRING" id="200361.A0A453QY84"/>
<proteinExistence type="predicted"/>
<dbReference type="Gene3D" id="1.25.40.20">
    <property type="entry name" value="Ankyrin repeat-containing domain"/>
    <property type="match status" value="2"/>
</dbReference>
<feature type="repeat" description="ANK" evidence="11">
    <location>
        <begin position="240"/>
        <end position="272"/>
    </location>
</feature>
<dbReference type="PANTHER" id="PTHR24161:SF85">
    <property type="entry name" value="PALMITOYLTRANSFERASE HIP14"/>
    <property type="match status" value="1"/>
</dbReference>
<dbReference type="PROSITE" id="PS50089">
    <property type="entry name" value="ZF_RING_2"/>
    <property type="match status" value="1"/>
</dbReference>
<organism evidence="14 15">
    <name type="scientific">Aegilops tauschii subsp. strangulata</name>
    <name type="common">Goatgrass</name>
    <dbReference type="NCBI Taxonomy" id="200361"/>
    <lineage>
        <taxon>Eukaryota</taxon>
        <taxon>Viridiplantae</taxon>
        <taxon>Streptophyta</taxon>
        <taxon>Embryophyta</taxon>
        <taxon>Tracheophyta</taxon>
        <taxon>Spermatophyta</taxon>
        <taxon>Magnoliopsida</taxon>
        <taxon>Liliopsida</taxon>
        <taxon>Poales</taxon>
        <taxon>Poaceae</taxon>
        <taxon>BOP clade</taxon>
        <taxon>Pooideae</taxon>
        <taxon>Triticodae</taxon>
        <taxon>Triticeae</taxon>
        <taxon>Triticinae</taxon>
        <taxon>Aegilops</taxon>
    </lineage>
</organism>
<evidence type="ECO:0000256" key="9">
    <source>
        <dbReference type="ARBA" id="ARBA00022833"/>
    </source>
</evidence>
<dbReference type="Gene3D" id="3.30.40.10">
    <property type="entry name" value="Zinc/RING finger domain, C3HC4 (zinc finger)"/>
    <property type="match status" value="1"/>
</dbReference>
<keyword evidence="8" id="KW-0833">Ubl conjugation pathway</keyword>
<feature type="repeat" description="ANK" evidence="11">
    <location>
        <begin position="100"/>
        <end position="132"/>
    </location>
</feature>
<dbReference type="Pfam" id="PF24921">
    <property type="entry name" value="RING_XB3-XBAT31"/>
    <property type="match status" value="1"/>
</dbReference>
<dbReference type="Pfam" id="PF12796">
    <property type="entry name" value="Ank_2"/>
    <property type="match status" value="1"/>
</dbReference>
<evidence type="ECO:0000256" key="3">
    <source>
        <dbReference type="ARBA" id="ARBA00012483"/>
    </source>
</evidence>
<sequence length="498" mass="53466">FPFLVHSYRWLQNCRSTMGLLGMMGDSFGCSATGERLVSAARDGDIQEARALLELNPRLARYSTFGIRNTPLHYSAAKGHHEIVSLLIETGVDINLRNCRGQTALMQACLYGHWKVVQILVLFKANIHKKDCFSGATAIHFAALKGHTRCIRLIAADYVPSLPDFWSIMRGTATGETNKEAFDAANLQRLVNAKSDGGVTPLHLAALHGHAESLQLLLDLGASVSEVTVNDGSTIDLIGSGSTALHYAACGGSAVCCQLLIAAGAHMGAENANGLSPLMVARSWHKTGAEGVLSKQPEGRLLILPSPYLSLPLMSIVKIARECGWRKTSASSSSCHDPCVICLEMECTVAAEGCGHEFCTKCALYLCSTTSSSTCTRGVPGSISCPLCRHTIVSFVKLTGTTFLKELPWTTSSLALCAAGASTGSLRRQSDIRRLRSSSVHLGCSSFRSTGSGRLSSIKLNCGRLDETLPCLVSCIRPDVRRSSSYRERVGSRYSEFS</sequence>
<dbReference type="SMART" id="SM00184">
    <property type="entry name" value="RING"/>
    <property type="match status" value="1"/>
</dbReference>
<reference evidence="14" key="3">
    <citation type="journal article" date="2017" name="Nature">
        <title>Genome sequence of the progenitor of the wheat D genome Aegilops tauschii.</title>
        <authorList>
            <person name="Luo M.C."/>
            <person name="Gu Y.Q."/>
            <person name="Puiu D."/>
            <person name="Wang H."/>
            <person name="Twardziok S.O."/>
            <person name="Deal K.R."/>
            <person name="Huo N."/>
            <person name="Zhu T."/>
            <person name="Wang L."/>
            <person name="Wang Y."/>
            <person name="McGuire P.E."/>
            <person name="Liu S."/>
            <person name="Long H."/>
            <person name="Ramasamy R.K."/>
            <person name="Rodriguez J.C."/>
            <person name="Van S.L."/>
            <person name="Yuan L."/>
            <person name="Wang Z."/>
            <person name="Xia Z."/>
            <person name="Xiao L."/>
            <person name="Anderson O.D."/>
            <person name="Ouyang S."/>
            <person name="Liang Y."/>
            <person name="Zimin A.V."/>
            <person name="Pertea G."/>
            <person name="Qi P."/>
            <person name="Bennetzen J.L."/>
            <person name="Dai X."/>
            <person name="Dawson M.W."/>
            <person name="Muller H.G."/>
            <person name="Kugler K."/>
            <person name="Rivarola-Duarte L."/>
            <person name="Spannagl M."/>
            <person name="Mayer K.F.X."/>
            <person name="Lu F.H."/>
            <person name="Bevan M.W."/>
            <person name="Leroy P."/>
            <person name="Li P."/>
            <person name="You F.M."/>
            <person name="Sun Q."/>
            <person name="Liu Z."/>
            <person name="Lyons E."/>
            <person name="Wicker T."/>
            <person name="Salzberg S.L."/>
            <person name="Devos K.M."/>
            <person name="Dvorak J."/>
        </authorList>
    </citation>
    <scope>NUCLEOTIDE SEQUENCE [LARGE SCALE GENOMIC DNA]</scope>
    <source>
        <strain evidence="14">cv. AL8/78</strain>
    </source>
</reference>
<dbReference type="InterPro" id="IPR017907">
    <property type="entry name" value="Znf_RING_CS"/>
</dbReference>
<evidence type="ECO:0000256" key="4">
    <source>
        <dbReference type="ARBA" id="ARBA00022679"/>
    </source>
</evidence>
<keyword evidence="15" id="KW-1185">Reference proteome</keyword>
<dbReference type="PRINTS" id="PR01415">
    <property type="entry name" value="ANKYRIN"/>
</dbReference>
<dbReference type="Gramene" id="AET7Gv20370700.13">
    <property type="protein sequence ID" value="AET7Gv20370700.13"/>
    <property type="gene ID" value="AET7Gv20370700"/>
</dbReference>
<evidence type="ECO:0000313" key="14">
    <source>
        <dbReference type="EnsemblPlants" id="AET7Gv20370700.13"/>
    </source>
</evidence>
<dbReference type="InterPro" id="IPR056760">
    <property type="entry name" value="RING_XB3-like"/>
</dbReference>
<dbReference type="SUPFAM" id="SSF57850">
    <property type="entry name" value="RING/U-box"/>
    <property type="match status" value="1"/>
</dbReference>
<protein>
    <recommendedName>
        <fullName evidence="3">RING-type E3 ubiquitin transferase</fullName>
        <ecNumber evidence="3">2.3.2.27</ecNumber>
    </recommendedName>
</protein>
<evidence type="ECO:0000256" key="5">
    <source>
        <dbReference type="ARBA" id="ARBA00022723"/>
    </source>
</evidence>
<keyword evidence="7 12" id="KW-0863">Zinc-finger</keyword>
<dbReference type="EC" id="2.3.2.27" evidence="3"/>
<keyword evidence="5" id="KW-0479">Metal-binding</keyword>
<dbReference type="PROSITE" id="PS00518">
    <property type="entry name" value="ZF_RING_1"/>
    <property type="match status" value="1"/>
</dbReference>
<reference evidence="14" key="4">
    <citation type="submission" date="2019-03" db="UniProtKB">
        <authorList>
            <consortium name="EnsemblPlants"/>
        </authorList>
    </citation>
    <scope>IDENTIFICATION</scope>
</reference>
<dbReference type="SUPFAM" id="SSF48403">
    <property type="entry name" value="Ankyrin repeat"/>
    <property type="match status" value="1"/>
</dbReference>
<evidence type="ECO:0000256" key="8">
    <source>
        <dbReference type="ARBA" id="ARBA00022786"/>
    </source>
</evidence>
<feature type="domain" description="RING-type" evidence="13">
    <location>
        <begin position="339"/>
        <end position="389"/>
    </location>
</feature>
<feature type="repeat" description="ANK" evidence="11">
    <location>
        <begin position="67"/>
        <end position="99"/>
    </location>
</feature>
<dbReference type="PANTHER" id="PTHR24161">
    <property type="entry name" value="ANK_REP_REGION DOMAIN-CONTAINING PROTEIN-RELATED"/>
    <property type="match status" value="1"/>
</dbReference>
<dbReference type="SMART" id="SM00248">
    <property type="entry name" value="ANK"/>
    <property type="match status" value="5"/>
</dbReference>
<keyword evidence="9" id="KW-0862">Zinc</keyword>
<dbReference type="InterPro" id="IPR036770">
    <property type="entry name" value="Ankyrin_rpt-contain_sf"/>
</dbReference>
<evidence type="ECO:0000256" key="6">
    <source>
        <dbReference type="ARBA" id="ARBA00022737"/>
    </source>
</evidence>
<feature type="repeat" description="ANK" evidence="11">
    <location>
        <begin position="197"/>
        <end position="229"/>
    </location>
</feature>
<dbReference type="GO" id="GO:0061630">
    <property type="term" value="F:ubiquitin protein ligase activity"/>
    <property type="evidence" value="ECO:0007669"/>
    <property type="project" value="UniProtKB-EC"/>
</dbReference>
<dbReference type="Proteomes" id="UP000015105">
    <property type="component" value="Chromosome 7D"/>
</dbReference>
<dbReference type="AlphaFoldDB" id="A0A453QY84"/>
<evidence type="ECO:0000259" key="13">
    <source>
        <dbReference type="PROSITE" id="PS50089"/>
    </source>
</evidence>
<dbReference type="GO" id="GO:0008270">
    <property type="term" value="F:zinc ion binding"/>
    <property type="evidence" value="ECO:0007669"/>
    <property type="project" value="UniProtKB-KW"/>
</dbReference>
<dbReference type="PROSITE" id="PS50088">
    <property type="entry name" value="ANK_REPEAT"/>
    <property type="match status" value="4"/>
</dbReference>
<evidence type="ECO:0000256" key="2">
    <source>
        <dbReference type="ARBA" id="ARBA00004906"/>
    </source>
</evidence>
<evidence type="ECO:0000256" key="7">
    <source>
        <dbReference type="ARBA" id="ARBA00022771"/>
    </source>
</evidence>
<dbReference type="PROSITE" id="PS50297">
    <property type="entry name" value="ANK_REP_REGION"/>
    <property type="match status" value="3"/>
</dbReference>
<evidence type="ECO:0000256" key="1">
    <source>
        <dbReference type="ARBA" id="ARBA00000900"/>
    </source>
</evidence>
<dbReference type="Pfam" id="PF13857">
    <property type="entry name" value="Ank_5"/>
    <property type="match status" value="1"/>
</dbReference>
<comment type="catalytic activity">
    <reaction evidence="1">
        <text>S-ubiquitinyl-[E2 ubiquitin-conjugating enzyme]-L-cysteine + [acceptor protein]-L-lysine = [E2 ubiquitin-conjugating enzyme]-L-cysteine + N(6)-ubiquitinyl-[acceptor protein]-L-lysine.</text>
        <dbReference type="EC" id="2.3.2.27"/>
    </reaction>
</comment>